<feature type="region of interest" description="Disordered" evidence="1">
    <location>
        <begin position="1273"/>
        <end position="1337"/>
    </location>
</feature>
<dbReference type="PANTHER" id="PTHR35746">
    <property type="entry name" value="PENTATRICOPEPTIDE REPEAT (PPR) SUPERFAMILY PROTEIN"/>
    <property type="match status" value="1"/>
</dbReference>
<proteinExistence type="predicted"/>
<feature type="region of interest" description="Disordered" evidence="1">
    <location>
        <begin position="745"/>
        <end position="765"/>
    </location>
</feature>
<dbReference type="EMBL" id="JAMYWD010000011">
    <property type="protein sequence ID" value="KAJ4956058.1"/>
    <property type="molecule type" value="Genomic_DNA"/>
</dbReference>
<evidence type="ECO:0000313" key="2">
    <source>
        <dbReference type="EMBL" id="KAJ4956058.1"/>
    </source>
</evidence>
<dbReference type="OrthoDB" id="1939753at2759"/>
<reference evidence="2" key="1">
    <citation type="journal article" date="2023" name="Plant J.">
        <title>The genome of the king protea, Protea cynaroides.</title>
        <authorList>
            <person name="Chang J."/>
            <person name="Duong T.A."/>
            <person name="Schoeman C."/>
            <person name="Ma X."/>
            <person name="Roodt D."/>
            <person name="Barker N."/>
            <person name="Li Z."/>
            <person name="Van de Peer Y."/>
            <person name="Mizrachi E."/>
        </authorList>
    </citation>
    <scope>NUCLEOTIDE SEQUENCE</scope>
    <source>
        <tissue evidence="2">Young leaves</tissue>
    </source>
</reference>
<feature type="compositionally biased region" description="Polar residues" evidence="1">
    <location>
        <begin position="1294"/>
        <end position="1306"/>
    </location>
</feature>
<comment type="caution">
    <text evidence="2">The sequence shown here is derived from an EMBL/GenBank/DDBJ whole genome shotgun (WGS) entry which is preliminary data.</text>
</comment>
<feature type="compositionally biased region" description="Basic and acidic residues" evidence="1">
    <location>
        <begin position="659"/>
        <end position="670"/>
    </location>
</feature>
<accession>A0A9Q0JZL5</accession>
<dbReference type="PANTHER" id="PTHR35746:SF1">
    <property type="entry name" value="PENTATRICOPEPTIDE REPEAT (PPR) SUPERFAMILY PROTEIN"/>
    <property type="match status" value="1"/>
</dbReference>
<protein>
    <submittedName>
        <fullName evidence="2">Uncharacterized protein</fullName>
    </submittedName>
</protein>
<evidence type="ECO:0000256" key="1">
    <source>
        <dbReference type="SAM" id="MobiDB-lite"/>
    </source>
</evidence>
<gene>
    <name evidence="2" type="ORF">NE237_012841</name>
</gene>
<name>A0A9Q0JZL5_9MAGN</name>
<evidence type="ECO:0000313" key="3">
    <source>
        <dbReference type="Proteomes" id="UP001141806"/>
    </source>
</evidence>
<feature type="region of interest" description="Disordered" evidence="1">
    <location>
        <begin position="658"/>
        <end position="687"/>
    </location>
</feature>
<keyword evidence="3" id="KW-1185">Reference proteome</keyword>
<organism evidence="2 3">
    <name type="scientific">Protea cynaroides</name>
    <dbReference type="NCBI Taxonomy" id="273540"/>
    <lineage>
        <taxon>Eukaryota</taxon>
        <taxon>Viridiplantae</taxon>
        <taxon>Streptophyta</taxon>
        <taxon>Embryophyta</taxon>
        <taxon>Tracheophyta</taxon>
        <taxon>Spermatophyta</taxon>
        <taxon>Magnoliopsida</taxon>
        <taxon>Proteales</taxon>
        <taxon>Proteaceae</taxon>
        <taxon>Protea</taxon>
    </lineage>
</organism>
<dbReference type="Proteomes" id="UP001141806">
    <property type="component" value="Unassembled WGS sequence"/>
</dbReference>
<feature type="region of interest" description="Disordered" evidence="1">
    <location>
        <begin position="297"/>
        <end position="318"/>
    </location>
</feature>
<sequence>MDNQNHRKNHTTGYDNHGSHVCHKCGRHFPNPHPSAKQRRAHKKVCGTLEGHKLTNPDEDHKGSENSELVGELKRNVSLKNGIQRIESSVSEEEVFSDAVAEFGDTGTSSTMETIVANASRNPDVNVKGDVIQEPEHPMQQSQLLKPQSLESSMDNLNNNYVQLQNDTSSFTVGAFLASSDKETEAFAVDGREDKHDSASFISNVKTEKLVNVIPEIANTNLGDDVTERSLMHSGQSCEGRQQNENCEADGPFPHMVASPSKPPSMEVSEIDSRLEQMVSTTRIKDSVPVDKLVHSKEEQSNLSGPVIPQIDSSSNSCSGPMEVVGIEHMSTMTNGEKDVSAQEAGVVYPGETVDDRNVKAEPNEKIPVLSAPTVIPAESHSDITIKDLRDRGTSDPHDEVIKEMEDQPKNLASEEDRSSFMLSKSDESDACSAQQVVEENLQHEGTVSKSIVAYPGETVDDRNVKAEPSEKIPALSAVIPAESHSDITIKDFRDHGPGTSDAHDEVIKEMEDHPKNLAFEEDHFSFLLSKSDEGDACSAQQVVEENLQHEGTVNKSIVEERFNEFEINTSECKDAISTGGRSNGSEVLPDALSNDVTSTHIGQTQIVCSIEKQEPHDLSQEILPERPAVIHETGGAATVFTADCEVDRASYAISSNDFPEKDTISKGDESNGSEALPDAPSSDITSMHTGLTQMVCSIEKRESLDSYHDLSQEIPPENPTLVHETGRPAMVAQADAEFYGAPDANSSSDFPEKATISTGNGPNGLEALPDSEILQEKATVIPEAGGDAVFSLADAKGDGTSNTISNSSYFPRKAGTDNSNLAGNYSGVGAVEVHQGEYFQEVPKGVDISSIDSSFMKLESQAEYVDKNIRVSEALHEDIKVDHDTARLFLSGSENLRLNELMASALKAESWVPSSVAVEDNNANDLGGDVSGICSQSLQHDGNHNIRHQLSVSDVMHRELSVNSYCQTGHTEEEKIAILSAETLPVPDIQPEEADLKRISAEESTTGFGVDNFDMRSQPLQDKEGTVPSTTNATDELAVIHAADTLQASNTQSPKADLKKTFSEESTAKDFAEDTFEIKSQQPLQDDGVNDLLKRQPSASAVVPADVFVDCSSQTDSVDGHWGSVSDVTFPSARDANEESAIVATETLAMSDTGVKVKDQIADLETRIDTPERQLSGHSDTFDAPSFMTLVEPDKGNDQLTASSEIQTVQNLQQPNSSSLQAGWFPSLTCDVKDSEGRKRNEEIIAKVSNWSAAKQHTPLRSLLVKANIESQQKPPNGQEHPATVVSKHEASAQDSNVSPKTIPSVTAPEASTALADQEKEWNTPARLPDSKKGKRKARGNWVPFVCCTSVVIDP</sequence>
<feature type="region of interest" description="Disordered" evidence="1">
    <location>
        <begin position="1008"/>
        <end position="1030"/>
    </location>
</feature>
<feature type="compositionally biased region" description="Polar residues" evidence="1">
    <location>
        <begin position="745"/>
        <end position="761"/>
    </location>
</feature>